<sequence>MNLVYNGENRLISSAVRRTCDVLHSTFFQNHLVDIFSEEKTDQINILLDSISKSNSDILIKTYWNPFKKSSMTYDVTNQALNINIANLKKSRRFISQQLVENYSLLELSKINGDQENGEANRALASKMSSLAKYYA</sequence>
<accession>A0A4V1KRZ3</accession>
<protein>
    <submittedName>
        <fullName evidence="1">Uncharacterized protein</fullName>
    </submittedName>
</protein>
<organism evidence="1 2">
    <name type="scientific">Leeuwenhoekiella polynyae</name>
    <dbReference type="NCBI Taxonomy" id="1550906"/>
    <lineage>
        <taxon>Bacteria</taxon>
        <taxon>Pseudomonadati</taxon>
        <taxon>Bacteroidota</taxon>
        <taxon>Flavobacteriia</taxon>
        <taxon>Flavobacteriales</taxon>
        <taxon>Flavobacteriaceae</taxon>
        <taxon>Leeuwenhoekiella</taxon>
    </lineage>
</organism>
<dbReference type="AlphaFoldDB" id="A0A4V1KRZ3"/>
<comment type="caution">
    <text evidence="1">The sequence shown here is derived from an EMBL/GenBank/DDBJ whole genome shotgun (WGS) entry which is preliminary data.</text>
</comment>
<evidence type="ECO:0000313" key="1">
    <source>
        <dbReference type="EMBL" id="RXG26614.1"/>
    </source>
</evidence>
<dbReference type="EMBL" id="QOVK01000001">
    <property type="protein sequence ID" value="RXG26614.1"/>
    <property type="molecule type" value="Genomic_DNA"/>
</dbReference>
<reference evidence="1 2" key="1">
    <citation type="submission" date="2018-07" db="EMBL/GenBank/DDBJ databases">
        <title>Leeuwenhoekiella genomics.</title>
        <authorList>
            <person name="Tahon G."/>
            <person name="Willems A."/>
        </authorList>
    </citation>
    <scope>NUCLEOTIDE SEQUENCE [LARGE SCALE GENOMIC DNA]</scope>
    <source>
        <strain evidence="1 2">LMG 29608</strain>
    </source>
</reference>
<proteinExistence type="predicted"/>
<evidence type="ECO:0000313" key="2">
    <source>
        <dbReference type="Proteomes" id="UP000289859"/>
    </source>
</evidence>
<dbReference type="Proteomes" id="UP000289859">
    <property type="component" value="Unassembled WGS sequence"/>
</dbReference>
<name>A0A4V1KRZ3_9FLAO</name>
<dbReference type="OrthoDB" id="1451371at2"/>
<dbReference type="RefSeq" id="WP_128764247.1">
    <property type="nucleotide sequence ID" value="NZ_JBHUOO010000005.1"/>
</dbReference>
<keyword evidence="2" id="KW-1185">Reference proteome</keyword>
<gene>
    <name evidence="1" type="ORF">DSM02_614</name>
</gene>